<sequence length="454" mass="49845">MELAILSTSWKLVRAITEILDRLEQTREDARSLKYLENQAKTFLTIVTDGLTGVDPAPYRETIASLELLYKDILTTSEKYILDGKIKQMWKASKTRKNILNLNRRMRLFIDTYLLQVATETARLNLRAFAEPPPPLPPISTSSENAMWKVMSWSNGATTGDRTSTKQLPVVSDPMNPLLMPRHSQNTTHSMAPAESHPWTSSDSTSQPHADPSRMSTPDQDQNPGTNTSMGTEAASRAYMPSPPPPPPPTRGSHEPPSPPPPSATHLRTPAAPHPYADSGGSSPRDLGPFISADGLIGYTLDTRMPSESTASAGNPWVPSTSTPMPLDQDSEPPVPSPDTDTPTTESIRPQTDDDRNSHPESLKAPSSADNDSSSAKPGNAEDMLLRFFNALGQHLSEGSSSSSPSSPSPPPTLPQTPITPRRPGFDRRLEAQRDCELQFYRQYQQCMVIFQKR</sequence>
<keyword evidence="3" id="KW-1185">Reference proteome</keyword>
<organism evidence="2 3">
    <name type="scientific">Rickenella mellea</name>
    <dbReference type="NCBI Taxonomy" id="50990"/>
    <lineage>
        <taxon>Eukaryota</taxon>
        <taxon>Fungi</taxon>
        <taxon>Dikarya</taxon>
        <taxon>Basidiomycota</taxon>
        <taxon>Agaricomycotina</taxon>
        <taxon>Agaricomycetes</taxon>
        <taxon>Hymenochaetales</taxon>
        <taxon>Rickenellaceae</taxon>
        <taxon>Rickenella</taxon>
    </lineage>
</organism>
<name>A0A4Y7PUY3_9AGAM</name>
<evidence type="ECO:0000256" key="1">
    <source>
        <dbReference type="SAM" id="MobiDB-lite"/>
    </source>
</evidence>
<evidence type="ECO:0000313" key="3">
    <source>
        <dbReference type="Proteomes" id="UP000294933"/>
    </source>
</evidence>
<feature type="compositionally biased region" description="Polar residues" evidence="1">
    <location>
        <begin position="306"/>
        <end position="324"/>
    </location>
</feature>
<protein>
    <submittedName>
        <fullName evidence="2">Uncharacterized protein</fullName>
    </submittedName>
</protein>
<reference evidence="2 3" key="1">
    <citation type="submission" date="2018-06" db="EMBL/GenBank/DDBJ databases">
        <title>A transcriptomic atlas of mushroom development highlights an independent origin of complex multicellularity.</title>
        <authorList>
            <consortium name="DOE Joint Genome Institute"/>
            <person name="Krizsan K."/>
            <person name="Almasi E."/>
            <person name="Merenyi Z."/>
            <person name="Sahu N."/>
            <person name="Viragh M."/>
            <person name="Koszo T."/>
            <person name="Mondo S."/>
            <person name="Kiss B."/>
            <person name="Balint B."/>
            <person name="Kues U."/>
            <person name="Barry K."/>
            <person name="Hegedus J.C."/>
            <person name="Henrissat B."/>
            <person name="Johnson J."/>
            <person name="Lipzen A."/>
            <person name="Ohm R."/>
            <person name="Nagy I."/>
            <person name="Pangilinan J."/>
            <person name="Yan J."/>
            <person name="Xiong Y."/>
            <person name="Grigoriev I.V."/>
            <person name="Hibbett D.S."/>
            <person name="Nagy L.G."/>
        </authorList>
    </citation>
    <scope>NUCLEOTIDE SEQUENCE [LARGE SCALE GENOMIC DNA]</scope>
    <source>
        <strain evidence="2 3">SZMC22713</strain>
    </source>
</reference>
<accession>A0A4Y7PUY3</accession>
<dbReference type="AlphaFoldDB" id="A0A4Y7PUY3"/>
<dbReference type="Proteomes" id="UP000294933">
    <property type="component" value="Unassembled WGS sequence"/>
</dbReference>
<feature type="compositionally biased region" description="Polar residues" evidence="1">
    <location>
        <begin position="198"/>
        <end position="231"/>
    </location>
</feature>
<feature type="compositionally biased region" description="Low complexity" evidence="1">
    <location>
        <begin position="364"/>
        <end position="378"/>
    </location>
</feature>
<proteinExistence type="predicted"/>
<evidence type="ECO:0000313" key="2">
    <source>
        <dbReference type="EMBL" id="TDL18861.1"/>
    </source>
</evidence>
<feature type="region of interest" description="Disordered" evidence="1">
    <location>
        <begin position="155"/>
        <end position="430"/>
    </location>
</feature>
<dbReference type="EMBL" id="ML170203">
    <property type="protein sequence ID" value="TDL18861.1"/>
    <property type="molecule type" value="Genomic_DNA"/>
</dbReference>
<feature type="compositionally biased region" description="Pro residues" evidence="1">
    <location>
        <begin position="241"/>
        <end position="263"/>
    </location>
</feature>
<feature type="compositionally biased region" description="Polar residues" evidence="1">
    <location>
        <begin position="155"/>
        <end position="167"/>
    </location>
</feature>
<feature type="compositionally biased region" description="Low complexity" evidence="1">
    <location>
        <begin position="338"/>
        <end position="347"/>
    </location>
</feature>
<gene>
    <name evidence="2" type="ORF">BD410DRAFT_461861</name>
</gene>
<dbReference type="VEuPathDB" id="FungiDB:BD410DRAFT_461861"/>
<dbReference type="OrthoDB" id="10683651at2759"/>
<feature type="compositionally biased region" description="Basic and acidic residues" evidence="1">
    <location>
        <begin position="351"/>
        <end position="362"/>
    </location>
</feature>